<dbReference type="SMART" id="SM00422">
    <property type="entry name" value="HTH_MERR"/>
    <property type="match status" value="1"/>
</dbReference>
<dbReference type="PANTHER" id="PTHR30204">
    <property type="entry name" value="REDOX-CYCLING DRUG-SENSING TRANSCRIPTIONAL ACTIVATOR SOXR"/>
    <property type="match status" value="1"/>
</dbReference>
<dbReference type="SUPFAM" id="SSF46955">
    <property type="entry name" value="Putative DNA-binding domain"/>
    <property type="match status" value="1"/>
</dbReference>
<sequence>MTVNELARTAGVPAAKVRYYARRGLLPARRDAGNGYRCFGWPALVRLRFIVAARALGFTLRDIARLLHEADAGRSPCPGVRELLDRRLADIAAQRRALARKQARLKALRARWQAAPDGQPDPQRLCPLLDSVPVDVLNGVGDA</sequence>
<dbReference type="GO" id="GO:0003677">
    <property type="term" value="F:DNA binding"/>
    <property type="evidence" value="ECO:0007669"/>
    <property type="project" value="UniProtKB-KW"/>
</dbReference>
<dbReference type="InParanoid" id="A0A1B1YT11"/>
<gene>
    <name evidence="5" type="ORF">PG2T_06355</name>
</gene>
<evidence type="ECO:0000313" key="6">
    <source>
        <dbReference type="Proteomes" id="UP000092952"/>
    </source>
</evidence>
<proteinExistence type="predicted"/>
<evidence type="ECO:0000256" key="1">
    <source>
        <dbReference type="ARBA" id="ARBA00023015"/>
    </source>
</evidence>
<dbReference type="Proteomes" id="UP000092952">
    <property type="component" value="Chromosome"/>
</dbReference>
<name>A0A1B1YT11_9GAMM</name>
<accession>A0A1B1YT11</accession>
<dbReference type="InterPro" id="IPR000551">
    <property type="entry name" value="MerR-type_HTH_dom"/>
</dbReference>
<dbReference type="EMBL" id="CP014671">
    <property type="protein sequence ID" value="ANX03852.1"/>
    <property type="molecule type" value="Genomic_DNA"/>
</dbReference>
<organism evidence="5 6">
    <name type="scientific">Immundisolibacter cernigliae</name>
    <dbReference type="NCBI Taxonomy" id="1810504"/>
    <lineage>
        <taxon>Bacteria</taxon>
        <taxon>Pseudomonadati</taxon>
        <taxon>Pseudomonadota</taxon>
        <taxon>Gammaproteobacteria</taxon>
        <taxon>Immundisolibacterales</taxon>
        <taxon>Immundisolibacteraceae</taxon>
        <taxon>Immundisolibacter</taxon>
    </lineage>
</organism>
<dbReference type="InterPro" id="IPR009061">
    <property type="entry name" value="DNA-bd_dom_put_sf"/>
</dbReference>
<keyword evidence="2" id="KW-0238">DNA-binding</keyword>
<protein>
    <recommendedName>
        <fullName evidence="4">HTH merR-type domain-containing protein</fullName>
    </recommendedName>
</protein>
<dbReference type="InterPro" id="IPR047057">
    <property type="entry name" value="MerR_fam"/>
</dbReference>
<dbReference type="RefSeq" id="WP_068803549.1">
    <property type="nucleotide sequence ID" value="NZ_CP014671.1"/>
</dbReference>
<evidence type="ECO:0000256" key="2">
    <source>
        <dbReference type="ARBA" id="ARBA00023125"/>
    </source>
</evidence>
<dbReference type="AlphaFoldDB" id="A0A1B1YT11"/>
<evidence type="ECO:0000259" key="4">
    <source>
        <dbReference type="PROSITE" id="PS50937"/>
    </source>
</evidence>
<feature type="domain" description="HTH merR-type" evidence="4">
    <location>
        <begin position="1"/>
        <end position="69"/>
    </location>
</feature>
<reference evidence="6" key="1">
    <citation type="submission" date="2016-03" db="EMBL/GenBank/DDBJ databases">
        <title>Complete genome sequence of Solimmundus cernigliae, representing a novel lineage of polycyclic aromatic hydrocarbon degraders within the Gammaproteobacteria.</title>
        <authorList>
            <person name="Singleton D.R."/>
            <person name="Dickey A.N."/>
            <person name="Scholl E.H."/>
            <person name="Wright F.A."/>
            <person name="Aitken M.D."/>
        </authorList>
    </citation>
    <scope>NUCLEOTIDE SEQUENCE [LARGE SCALE GENOMIC DNA]</scope>
    <source>
        <strain evidence="6">TR3.2</strain>
    </source>
</reference>
<dbReference type="PRINTS" id="PR00040">
    <property type="entry name" value="HTHMERR"/>
</dbReference>
<dbReference type="GO" id="GO:0003700">
    <property type="term" value="F:DNA-binding transcription factor activity"/>
    <property type="evidence" value="ECO:0007669"/>
    <property type="project" value="InterPro"/>
</dbReference>
<dbReference type="KEGG" id="gbi:PG2T_06355"/>
<dbReference type="PANTHER" id="PTHR30204:SF94">
    <property type="entry name" value="HEAVY METAL-DEPENDENT TRANSCRIPTIONAL REGULATOR HI_0293-RELATED"/>
    <property type="match status" value="1"/>
</dbReference>
<keyword evidence="3" id="KW-0804">Transcription</keyword>
<keyword evidence="6" id="KW-1185">Reference proteome</keyword>
<dbReference type="Gene3D" id="1.10.1660.10">
    <property type="match status" value="1"/>
</dbReference>
<dbReference type="OrthoDB" id="9808480at2"/>
<dbReference type="Pfam" id="PF13411">
    <property type="entry name" value="MerR_1"/>
    <property type="match status" value="1"/>
</dbReference>
<evidence type="ECO:0000313" key="5">
    <source>
        <dbReference type="EMBL" id="ANX03852.1"/>
    </source>
</evidence>
<evidence type="ECO:0000256" key="3">
    <source>
        <dbReference type="ARBA" id="ARBA00023163"/>
    </source>
</evidence>
<keyword evidence="1" id="KW-0805">Transcription regulation</keyword>
<dbReference type="STRING" id="1810504.PG2T_06355"/>
<dbReference type="PROSITE" id="PS50937">
    <property type="entry name" value="HTH_MERR_2"/>
    <property type="match status" value="1"/>
</dbReference>